<name>A0A2G5CDR3_AQUCA</name>
<accession>A0A2G5CDR3</accession>
<proteinExistence type="predicted"/>
<sequence>MASSEPTEGTCSEQQRPTNVQKLKVTIELDGRATGDNAAKWDSRIGHYVRMIVPISFADFKLVKENYRNDVSNGLMVNFLMVKPWKNVLYARKVSIQSIGRHSFTMS</sequence>
<dbReference type="EMBL" id="KZ305081">
    <property type="protein sequence ID" value="PIA28977.1"/>
    <property type="molecule type" value="Genomic_DNA"/>
</dbReference>
<keyword evidence="2" id="KW-1185">Reference proteome</keyword>
<dbReference type="AlphaFoldDB" id="A0A2G5CDR3"/>
<reference evidence="1 2" key="1">
    <citation type="submission" date="2017-09" db="EMBL/GenBank/DDBJ databases">
        <title>WGS assembly of Aquilegia coerulea Goldsmith.</title>
        <authorList>
            <person name="Hodges S."/>
            <person name="Kramer E."/>
            <person name="Nordborg M."/>
            <person name="Tomkins J."/>
            <person name="Borevitz J."/>
            <person name="Derieg N."/>
            <person name="Yan J."/>
            <person name="Mihaltcheva S."/>
            <person name="Hayes R.D."/>
            <person name="Rokhsar D."/>
        </authorList>
    </citation>
    <scope>NUCLEOTIDE SEQUENCE [LARGE SCALE GENOMIC DNA]</scope>
    <source>
        <strain evidence="2">cv. Goldsmith</strain>
    </source>
</reference>
<gene>
    <name evidence="1" type="ORF">AQUCO_06400031v1</name>
</gene>
<dbReference type="OrthoDB" id="1913335at2759"/>
<organism evidence="1 2">
    <name type="scientific">Aquilegia coerulea</name>
    <name type="common">Rocky mountain columbine</name>
    <dbReference type="NCBI Taxonomy" id="218851"/>
    <lineage>
        <taxon>Eukaryota</taxon>
        <taxon>Viridiplantae</taxon>
        <taxon>Streptophyta</taxon>
        <taxon>Embryophyta</taxon>
        <taxon>Tracheophyta</taxon>
        <taxon>Spermatophyta</taxon>
        <taxon>Magnoliopsida</taxon>
        <taxon>Ranunculales</taxon>
        <taxon>Ranunculaceae</taxon>
        <taxon>Thalictroideae</taxon>
        <taxon>Aquilegia</taxon>
    </lineage>
</organism>
<dbReference type="Proteomes" id="UP000230069">
    <property type="component" value="Unassembled WGS sequence"/>
</dbReference>
<protein>
    <submittedName>
        <fullName evidence="1">Uncharacterized protein</fullName>
    </submittedName>
</protein>
<dbReference type="InParanoid" id="A0A2G5CDR3"/>
<evidence type="ECO:0000313" key="1">
    <source>
        <dbReference type="EMBL" id="PIA28977.1"/>
    </source>
</evidence>
<evidence type="ECO:0000313" key="2">
    <source>
        <dbReference type="Proteomes" id="UP000230069"/>
    </source>
</evidence>